<keyword evidence="3" id="KW-1185">Reference proteome</keyword>
<dbReference type="Pfam" id="PF00248">
    <property type="entry name" value="Aldo_ket_red"/>
    <property type="match status" value="1"/>
</dbReference>
<dbReference type="InterPro" id="IPR023210">
    <property type="entry name" value="NADP_OxRdtase_dom"/>
</dbReference>
<dbReference type="InterPro" id="IPR020471">
    <property type="entry name" value="AKR"/>
</dbReference>
<dbReference type="InterPro" id="IPR036812">
    <property type="entry name" value="NAD(P)_OxRdtase_dom_sf"/>
</dbReference>
<sequence>MAPFPHELGIGTNKWKLKHIDAVQATFGAALDAGISLFDTAQCYASSEACLGYVRKRDREPFVVTKFDSLRGGPDRLIPTLRKSLFDLDLECVDAYLVHFPRGDVEALAAALAEAVELGLTKRVGCSNFGRSEMLELRRALMKRGVSLDIVEIEFSLLRRRTEALVNECRDLGITVLAWAPLGSGRLVHACTDARTRAVAGMLAVIARRRGRTPAQVALNWVICKGAVPIPGARTKAQAVENCGAAGWRLSPEDVQALDAVAVLDGGYYNDPEAVLTFLRLQIRLPAFFRGVVHAVVRFCLRVGAYFLPLQRDDA</sequence>
<dbReference type="PRINTS" id="PR00069">
    <property type="entry name" value="ALDKETRDTASE"/>
</dbReference>
<dbReference type="GO" id="GO:0016491">
    <property type="term" value="F:oxidoreductase activity"/>
    <property type="evidence" value="ECO:0007669"/>
    <property type="project" value="InterPro"/>
</dbReference>
<accession>A0A8J2SU59</accession>
<name>A0A8J2SU59_9STRA</name>
<feature type="domain" description="NADP-dependent oxidoreductase" evidence="1">
    <location>
        <begin position="7"/>
        <end position="261"/>
    </location>
</feature>
<dbReference type="AlphaFoldDB" id="A0A8J2SU59"/>
<proteinExistence type="predicted"/>
<gene>
    <name evidence="2" type="ORF">PECAL_5P20790</name>
</gene>
<protein>
    <recommendedName>
        <fullName evidence="1">NADP-dependent oxidoreductase domain-containing protein</fullName>
    </recommendedName>
</protein>
<dbReference type="Proteomes" id="UP000789595">
    <property type="component" value="Unassembled WGS sequence"/>
</dbReference>
<dbReference type="PANTHER" id="PTHR43638:SF3">
    <property type="entry name" value="ALDEHYDE REDUCTASE"/>
    <property type="match status" value="1"/>
</dbReference>
<dbReference type="PANTHER" id="PTHR43638">
    <property type="entry name" value="OXIDOREDUCTASE, ALDO/KETO REDUCTASE FAMILY PROTEIN"/>
    <property type="match status" value="1"/>
</dbReference>
<comment type="caution">
    <text evidence="2">The sequence shown here is derived from an EMBL/GenBank/DDBJ whole genome shotgun (WGS) entry which is preliminary data.</text>
</comment>
<dbReference type="Gene3D" id="3.20.20.100">
    <property type="entry name" value="NADP-dependent oxidoreductase domain"/>
    <property type="match status" value="1"/>
</dbReference>
<dbReference type="SUPFAM" id="SSF51430">
    <property type="entry name" value="NAD(P)-linked oxidoreductase"/>
    <property type="match status" value="1"/>
</dbReference>
<evidence type="ECO:0000259" key="1">
    <source>
        <dbReference type="Pfam" id="PF00248"/>
    </source>
</evidence>
<reference evidence="2" key="1">
    <citation type="submission" date="2021-11" db="EMBL/GenBank/DDBJ databases">
        <authorList>
            <consortium name="Genoscope - CEA"/>
            <person name="William W."/>
        </authorList>
    </citation>
    <scope>NUCLEOTIDE SEQUENCE</scope>
</reference>
<dbReference type="OrthoDB" id="2310150at2759"/>
<evidence type="ECO:0000313" key="3">
    <source>
        <dbReference type="Proteomes" id="UP000789595"/>
    </source>
</evidence>
<organism evidence="2 3">
    <name type="scientific">Pelagomonas calceolata</name>
    <dbReference type="NCBI Taxonomy" id="35677"/>
    <lineage>
        <taxon>Eukaryota</taxon>
        <taxon>Sar</taxon>
        <taxon>Stramenopiles</taxon>
        <taxon>Ochrophyta</taxon>
        <taxon>Pelagophyceae</taxon>
        <taxon>Pelagomonadales</taxon>
        <taxon>Pelagomonadaceae</taxon>
        <taxon>Pelagomonas</taxon>
    </lineage>
</organism>
<dbReference type="EMBL" id="CAKKNE010000005">
    <property type="protein sequence ID" value="CAH0377543.1"/>
    <property type="molecule type" value="Genomic_DNA"/>
</dbReference>
<evidence type="ECO:0000313" key="2">
    <source>
        <dbReference type="EMBL" id="CAH0377543.1"/>
    </source>
</evidence>